<dbReference type="InterPro" id="IPR050300">
    <property type="entry name" value="GDXG_lipolytic_enzyme"/>
</dbReference>
<evidence type="ECO:0000256" key="1">
    <source>
        <dbReference type="ARBA" id="ARBA00022801"/>
    </source>
</evidence>
<reference evidence="3 4" key="1">
    <citation type="journal article" date="2025" name="Microbiol. Resour. Announc.">
        <title>Draft genome sequences for Neonectria magnoliae and Neonectria punicea, canker pathogens of Liriodendron tulipifera and Acer saccharum in West Virginia.</title>
        <authorList>
            <person name="Petronek H.M."/>
            <person name="Kasson M.T."/>
            <person name="Metheny A.M."/>
            <person name="Stauder C.M."/>
            <person name="Lovett B."/>
            <person name="Lynch S.C."/>
            <person name="Garnas J.R."/>
            <person name="Kasson L.R."/>
            <person name="Stajich J.E."/>
        </authorList>
    </citation>
    <scope>NUCLEOTIDE SEQUENCE [LARGE SCALE GENOMIC DNA]</scope>
    <source>
        <strain evidence="3 4">NRRL 64653</strain>
    </source>
</reference>
<evidence type="ECO:0000313" key="3">
    <source>
        <dbReference type="EMBL" id="KAK7422697.1"/>
    </source>
</evidence>
<feature type="domain" description="Alpha/beta hydrolase fold-3" evidence="2">
    <location>
        <begin position="1"/>
        <end position="188"/>
    </location>
</feature>
<proteinExistence type="predicted"/>
<protein>
    <recommendedName>
        <fullName evidence="2">Alpha/beta hydrolase fold-3 domain-containing protein</fullName>
    </recommendedName>
</protein>
<dbReference type="PANTHER" id="PTHR48081:SF8">
    <property type="entry name" value="ALPHA_BETA HYDROLASE FOLD-3 DOMAIN-CONTAINING PROTEIN-RELATED"/>
    <property type="match status" value="1"/>
</dbReference>
<organism evidence="3 4">
    <name type="scientific">Neonectria punicea</name>
    <dbReference type="NCBI Taxonomy" id="979145"/>
    <lineage>
        <taxon>Eukaryota</taxon>
        <taxon>Fungi</taxon>
        <taxon>Dikarya</taxon>
        <taxon>Ascomycota</taxon>
        <taxon>Pezizomycotina</taxon>
        <taxon>Sordariomycetes</taxon>
        <taxon>Hypocreomycetidae</taxon>
        <taxon>Hypocreales</taxon>
        <taxon>Nectriaceae</taxon>
        <taxon>Neonectria</taxon>
    </lineage>
</organism>
<accession>A0ABR1HNF7</accession>
<keyword evidence="1" id="KW-0378">Hydrolase</keyword>
<sequence length="281" mass="31796">MGTPDSNDYWNSQFASTHSAVVIALNYTKAPGAPFPQPIHDLEALFRAALDDEDLLPHIDRSQIALAGWSAGANLALAISQLPSIREHLTAIVPMYPMVEFGLPYAEKIRTRRYKPSLGGFRARETDYLLKMMPMFDWAYLPHGQNLHDPLLCPLFATRETLPQRVFVIGCEMDMLAHEAWRLACTLARRELPDMGDVVGQENVAEKKGELILTDERYHWEVKGGEGSESWSYKWLLVPDTIHGFDQTIGRMVKDPELVADAQAKTKECIQLIGEWLFRES</sequence>
<dbReference type="EMBL" id="JAZAVJ010000014">
    <property type="protein sequence ID" value="KAK7422697.1"/>
    <property type="molecule type" value="Genomic_DNA"/>
</dbReference>
<dbReference type="PANTHER" id="PTHR48081">
    <property type="entry name" value="AB HYDROLASE SUPERFAMILY PROTEIN C4A8.06C"/>
    <property type="match status" value="1"/>
</dbReference>
<name>A0ABR1HNF7_9HYPO</name>
<comment type="caution">
    <text evidence="3">The sequence shown here is derived from an EMBL/GenBank/DDBJ whole genome shotgun (WGS) entry which is preliminary data.</text>
</comment>
<dbReference type="Proteomes" id="UP001498476">
    <property type="component" value="Unassembled WGS sequence"/>
</dbReference>
<keyword evidence="4" id="KW-1185">Reference proteome</keyword>
<dbReference type="Pfam" id="PF07859">
    <property type="entry name" value="Abhydrolase_3"/>
    <property type="match status" value="1"/>
</dbReference>
<dbReference type="Gene3D" id="3.40.50.1820">
    <property type="entry name" value="alpha/beta hydrolase"/>
    <property type="match status" value="1"/>
</dbReference>
<dbReference type="InterPro" id="IPR013094">
    <property type="entry name" value="AB_hydrolase_3"/>
</dbReference>
<dbReference type="InterPro" id="IPR029058">
    <property type="entry name" value="AB_hydrolase_fold"/>
</dbReference>
<evidence type="ECO:0000259" key="2">
    <source>
        <dbReference type="Pfam" id="PF07859"/>
    </source>
</evidence>
<dbReference type="SUPFAM" id="SSF53474">
    <property type="entry name" value="alpha/beta-Hydrolases"/>
    <property type="match status" value="1"/>
</dbReference>
<evidence type="ECO:0000313" key="4">
    <source>
        <dbReference type="Proteomes" id="UP001498476"/>
    </source>
</evidence>
<gene>
    <name evidence="3" type="ORF">QQX98_001485</name>
</gene>